<proteinExistence type="predicted"/>
<keyword evidence="2" id="KW-0472">Membrane</keyword>
<feature type="compositionally biased region" description="Polar residues" evidence="1">
    <location>
        <begin position="1"/>
        <end position="10"/>
    </location>
</feature>
<evidence type="ECO:0000256" key="1">
    <source>
        <dbReference type="SAM" id="MobiDB-lite"/>
    </source>
</evidence>
<sequence>MTTPYAQYQMNELRGQQRPYLADRDSSHQGQPPSISVPSNIPSPVPPLGQQSPGSSDLLDPTVVHMVTFEPVTTLKGRRYRPVFVPVANDPRHPLTLTAGDPQCIFHHRLDKPRPSFKDFILQNKAAAVASLLIFVVIVAVTMLVLFVIGIDDL</sequence>
<gene>
    <name evidence="3" type="ORF">H4R34_000364</name>
</gene>
<reference evidence="3" key="1">
    <citation type="submission" date="2022-07" db="EMBL/GenBank/DDBJ databases">
        <title>Phylogenomic reconstructions and comparative analyses of Kickxellomycotina fungi.</title>
        <authorList>
            <person name="Reynolds N.K."/>
            <person name="Stajich J.E."/>
            <person name="Barry K."/>
            <person name="Grigoriev I.V."/>
            <person name="Crous P."/>
            <person name="Smith M.E."/>
        </authorList>
    </citation>
    <scope>NUCLEOTIDE SEQUENCE</scope>
    <source>
        <strain evidence="3">RSA 567</strain>
    </source>
</reference>
<keyword evidence="2" id="KW-1133">Transmembrane helix</keyword>
<accession>A0A9W8B796</accession>
<name>A0A9W8B796_9FUNG</name>
<organism evidence="3 4">
    <name type="scientific">Dimargaris verticillata</name>
    <dbReference type="NCBI Taxonomy" id="2761393"/>
    <lineage>
        <taxon>Eukaryota</taxon>
        <taxon>Fungi</taxon>
        <taxon>Fungi incertae sedis</taxon>
        <taxon>Zoopagomycota</taxon>
        <taxon>Kickxellomycotina</taxon>
        <taxon>Dimargaritomycetes</taxon>
        <taxon>Dimargaritales</taxon>
        <taxon>Dimargaritaceae</taxon>
        <taxon>Dimargaris</taxon>
    </lineage>
</organism>
<keyword evidence="2" id="KW-0812">Transmembrane</keyword>
<comment type="caution">
    <text evidence="3">The sequence shown here is derived from an EMBL/GenBank/DDBJ whole genome shotgun (WGS) entry which is preliminary data.</text>
</comment>
<dbReference type="OrthoDB" id="10331500at2759"/>
<feature type="region of interest" description="Disordered" evidence="1">
    <location>
        <begin position="1"/>
        <end position="59"/>
    </location>
</feature>
<dbReference type="EMBL" id="JANBQB010000008">
    <property type="protein sequence ID" value="KAJ1984913.1"/>
    <property type="molecule type" value="Genomic_DNA"/>
</dbReference>
<evidence type="ECO:0000313" key="3">
    <source>
        <dbReference type="EMBL" id="KAJ1984913.1"/>
    </source>
</evidence>
<keyword evidence="4" id="KW-1185">Reference proteome</keyword>
<protein>
    <submittedName>
        <fullName evidence="3">Uncharacterized protein</fullName>
    </submittedName>
</protein>
<evidence type="ECO:0000256" key="2">
    <source>
        <dbReference type="SAM" id="Phobius"/>
    </source>
</evidence>
<feature type="transmembrane region" description="Helical" evidence="2">
    <location>
        <begin position="126"/>
        <end position="151"/>
    </location>
</feature>
<dbReference type="AlphaFoldDB" id="A0A9W8B796"/>
<evidence type="ECO:0000313" key="4">
    <source>
        <dbReference type="Proteomes" id="UP001151582"/>
    </source>
</evidence>
<dbReference type="Proteomes" id="UP001151582">
    <property type="component" value="Unassembled WGS sequence"/>
</dbReference>